<protein>
    <submittedName>
        <fullName evidence="2">Uncharacterized protein</fullName>
    </submittedName>
</protein>
<accession>A0AAX4KRJ7</accession>
<dbReference type="Proteomes" id="UP001358614">
    <property type="component" value="Chromosome 2"/>
</dbReference>
<dbReference type="EMBL" id="CP144090">
    <property type="protein sequence ID" value="WWD08328.1"/>
    <property type="molecule type" value="Genomic_DNA"/>
</dbReference>
<feature type="coiled-coil region" evidence="1">
    <location>
        <begin position="285"/>
        <end position="319"/>
    </location>
</feature>
<keyword evidence="1" id="KW-0175">Coiled coil</keyword>
<evidence type="ECO:0000313" key="3">
    <source>
        <dbReference type="Proteomes" id="UP001358614"/>
    </source>
</evidence>
<keyword evidence="3" id="KW-1185">Reference proteome</keyword>
<dbReference type="GeneID" id="91105240"/>
<evidence type="ECO:0000256" key="1">
    <source>
        <dbReference type="SAM" id="Coils"/>
    </source>
</evidence>
<reference evidence="2 3" key="1">
    <citation type="submission" date="2024-01" db="EMBL/GenBank/DDBJ databases">
        <title>Comparative genomics of Cryptococcus and Kwoniella reveals pathogenesis evolution and contrasting modes of karyotype evolution via chromosome fusion or intercentromeric recombination.</title>
        <authorList>
            <person name="Coelho M.A."/>
            <person name="David-Palma M."/>
            <person name="Shea T."/>
            <person name="Bowers K."/>
            <person name="McGinley-Smith S."/>
            <person name="Mohammad A.W."/>
            <person name="Gnirke A."/>
            <person name="Yurkov A.M."/>
            <person name="Nowrousian M."/>
            <person name="Sun S."/>
            <person name="Cuomo C.A."/>
            <person name="Heitman J."/>
        </authorList>
    </citation>
    <scope>NUCLEOTIDE SEQUENCE [LARGE SCALE GENOMIC DNA]</scope>
    <source>
        <strain evidence="2 3">PYCC6329</strain>
    </source>
</reference>
<organism evidence="2 3">
    <name type="scientific">Kwoniella europaea PYCC6329</name>
    <dbReference type="NCBI Taxonomy" id="1423913"/>
    <lineage>
        <taxon>Eukaryota</taxon>
        <taxon>Fungi</taxon>
        <taxon>Dikarya</taxon>
        <taxon>Basidiomycota</taxon>
        <taxon>Agaricomycotina</taxon>
        <taxon>Tremellomycetes</taxon>
        <taxon>Tremellales</taxon>
        <taxon>Cryptococcaceae</taxon>
        <taxon>Kwoniella</taxon>
    </lineage>
</organism>
<dbReference type="KEGG" id="ker:91105240"/>
<name>A0AAX4KRJ7_9TREE</name>
<sequence length="410" mass="47646">MTITIINGDQNPNEEYQINVRHVSLDSSQDGTSSARNVISFEPSYRIRPVNTDDSDDADGYGWNRIHHDSIPLLNDSNSLSKAPRFGNREVTLSMLYKSLGETSRRDLFTEGFVREVSNTVDKYLESELSLLEIQRDIQRRKNDLWRNQNSIGKGKVSTTNPRIFQKLNKMREQRQEQLATDASLLDEEEKSFYRPRYGLEMYHQSYFSICQDCFEQLRSLQSKSIKSCLKDSAGEPGQQGSEGEEDRKMKERWIEYKMIENNRRDRKCRLSLVESEMRMVENSIFTMDQRIQQVSQKITNLENELQRAENEEVNTGNAFQDDFDERYGIDEDVPVFAHEWSSLWDRYRHRDVQKGIDTPVSATGTNDTEVYPVNISSIDEGNVESGFEEDPKVTEQILKNRRYTTSGGE</sequence>
<dbReference type="AlphaFoldDB" id="A0AAX4KRJ7"/>
<dbReference type="RefSeq" id="XP_066086295.1">
    <property type="nucleotide sequence ID" value="XM_066230198.1"/>
</dbReference>
<evidence type="ECO:0000313" key="2">
    <source>
        <dbReference type="EMBL" id="WWD08328.1"/>
    </source>
</evidence>
<gene>
    <name evidence="2" type="ORF">V865_006439</name>
</gene>
<proteinExistence type="predicted"/>